<feature type="region of interest" description="Disordered" evidence="6">
    <location>
        <begin position="208"/>
        <end position="235"/>
    </location>
</feature>
<organism evidence="9 10">
    <name type="scientific">bacterium (Candidatus Gribaldobacteria) CG10_big_fil_rev_8_21_14_0_10_37_46</name>
    <dbReference type="NCBI Taxonomy" id="2014276"/>
    <lineage>
        <taxon>Bacteria</taxon>
        <taxon>Candidatus Gribaldobacteria</taxon>
    </lineage>
</organism>
<dbReference type="Gene3D" id="2.170.120.20">
    <property type="entry name" value="Ribosomal protein L25, beta domain"/>
    <property type="match status" value="1"/>
</dbReference>
<dbReference type="PANTHER" id="PTHR33284:SF1">
    <property type="entry name" value="RIBOSOMAL PROTEIN L25_GLN-TRNA SYNTHETASE, ANTI-CODON-BINDING DOMAIN-CONTAINING PROTEIN"/>
    <property type="match status" value="1"/>
</dbReference>
<dbReference type="InterPro" id="IPR029751">
    <property type="entry name" value="Ribosomal_L25_dom"/>
</dbReference>
<keyword evidence="2 5" id="KW-0694">RNA-binding</keyword>
<dbReference type="NCBIfam" id="TIGR00731">
    <property type="entry name" value="bL25_bact_ctc"/>
    <property type="match status" value="1"/>
</dbReference>
<dbReference type="InterPro" id="IPR037121">
    <property type="entry name" value="Ribosomal_bL25_C"/>
</dbReference>
<proteinExistence type="inferred from homology"/>
<evidence type="ECO:0000256" key="4">
    <source>
        <dbReference type="ARBA" id="ARBA00023274"/>
    </source>
</evidence>
<evidence type="ECO:0000256" key="6">
    <source>
        <dbReference type="SAM" id="MobiDB-lite"/>
    </source>
</evidence>
<dbReference type="GO" id="GO:0003735">
    <property type="term" value="F:structural constituent of ribosome"/>
    <property type="evidence" value="ECO:0007669"/>
    <property type="project" value="InterPro"/>
</dbReference>
<keyword evidence="4 5" id="KW-0687">Ribonucleoprotein</keyword>
<dbReference type="Gene3D" id="2.40.240.10">
    <property type="entry name" value="Ribosomal Protein L25, Chain P"/>
    <property type="match status" value="1"/>
</dbReference>
<dbReference type="InterPro" id="IPR020930">
    <property type="entry name" value="Ribosomal_uL5_bac-type"/>
</dbReference>
<dbReference type="Pfam" id="PF14693">
    <property type="entry name" value="Ribosomal_TL5_C"/>
    <property type="match status" value="1"/>
</dbReference>
<reference evidence="10" key="1">
    <citation type="submission" date="2017-09" db="EMBL/GenBank/DDBJ databases">
        <title>Depth-based differentiation of microbial function through sediment-hosted aquifers and enrichment of novel symbionts in the deep terrestrial subsurface.</title>
        <authorList>
            <person name="Probst A.J."/>
            <person name="Ladd B."/>
            <person name="Jarett J.K."/>
            <person name="Geller-Mcgrath D.E."/>
            <person name="Sieber C.M.K."/>
            <person name="Emerson J.B."/>
            <person name="Anantharaman K."/>
            <person name="Thomas B.C."/>
            <person name="Malmstrom R."/>
            <person name="Stieglmeier M."/>
            <person name="Klingl A."/>
            <person name="Woyke T."/>
            <person name="Ryan C.M."/>
            <person name="Banfield J.F."/>
        </authorList>
    </citation>
    <scope>NUCLEOTIDE SEQUENCE [LARGE SCALE GENOMIC DNA]</scope>
</reference>
<keyword evidence="1 5" id="KW-0699">rRNA-binding</keyword>
<dbReference type="CDD" id="cd00495">
    <property type="entry name" value="Ribosomal_L25_TL5_CTC"/>
    <property type="match status" value="1"/>
</dbReference>
<comment type="similarity">
    <text evidence="5">Belongs to the bacterial ribosomal protein bL25 family. CTC subfamily.</text>
</comment>
<dbReference type="PANTHER" id="PTHR33284">
    <property type="entry name" value="RIBOSOMAL PROTEIN L25/GLN-TRNA SYNTHETASE, ANTI-CODON-BINDING DOMAIN-CONTAINING PROTEIN"/>
    <property type="match status" value="1"/>
</dbReference>
<dbReference type="GO" id="GO:0006412">
    <property type="term" value="P:translation"/>
    <property type="evidence" value="ECO:0007669"/>
    <property type="project" value="UniProtKB-UniRule"/>
</dbReference>
<keyword evidence="3 5" id="KW-0689">Ribosomal protein</keyword>
<feature type="domain" description="Large ribosomal subunit protein bL25 L25" evidence="7">
    <location>
        <begin position="4"/>
        <end position="111"/>
    </location>
</feature>
<dbReference type="GO" id="GO:0008097">
    <property type="term" value="F:5S rRNA binding"/>
    <property type="evidence" value="ECO:0007669"/>
    <property type="project" value="InterPro"/>
</dbReference>
<evidence type="ECO:0000256" key="2">
    <source>
        <dbReference type="ARBA" id="ARBA00022884"/>
    </source>
</evidence>
<dbReference type="InterPro" id="IPR011035">
    <property type="entry name" value="Ribosomal_bL25/Gln-tRNA_synth"/>
</dbReference>
<evidence type="ECO:0000259" key="8">
    <source>
        <dbReference type="Pfam" id="PF14693"/>
    </source>
</evidence>
<evidence type="ECO:0000256" key="1">
    <source>
        <dbReference type="ARBA" id="ARBA00022730"/>
    </source>
</evidence>
<dbReference type="InterPro" id="IPR020057">
    <property type="entry name" value="Ribosomal_bL25_b-dom"/>
</dbReference>
<feature type="domain" description="Large ribosomal subunit protein bL25 beta" evidence="8">
    <location>
        <begin position="119"/>
        <end position="203"/>
    </location>
</feature>
<evidence type="ECO:0000256" key="3">
    <source>
        <dbReference type="ARBA" id="ARBA00022980"/>
    </source>
</evidence>
<dbReference type="InterPro" id="IPR020056">
    <property type="entry name" value="Rbsml_bL25/Gln-tRNA_synth_N"/>
</dbReference>
<dbReference type="SUPFAM" id="SSF50715">
    <property type="entry name" value="Ribosomal protein L25-like"/>
    <property type="match status" value="1"/>
</dbReference>
<name>A0A2H0UXV1_9BACT</name>
<dbReference type="InterPro" id="IPR001021">
    <property type="entry name" value="Ribosomal_bL25_long"/>
</dbReference>
<accession>A0A2H0UXV1</accession>
<dbReference type="Proteomes" id="UP000230882">
    <property type="component" value="Unassembled WGS sequence"/>
</dbReference>
<dbReference type="HAMAP" id="MF_01334">
    <property type="entry name" value="Ribosomal_bL25_CTC"/>
    <property type="match status" value="1"/>
</dbReference>
<evidence type="ECO:0000313" key="9">
    <source>
        <dbReference type="EMBL" id="PIR91019.1"/>
    </source>
</evidence>
<gene>
    <name evidence="5" type="primary">rplY</name>
    <name evidence="5" type="synonym">ctc</name>
    <name evidence="9" type="ORF">COU02_01425</name>
</gene>
<protein>
    <recommendedName>
        <fullName evidence="5">Large ribosomal subunit protein bL25</fullName>
    </recommendedName>
    <alternativeName>
        <fullName evidence="5">General stress protein CTC</fullName>
    </alternativeName>
</protein>
<dbReference type="AlphaFoldDB" id="A0A2H0UXV1"/>
<comment type="function">
    <text evidence="5">This is one of the proteins that binds to the 5S RNA in the ribosome where it forms part of the central protuberance.</text>
</comment>
<evidence type="ECO:0000259" key="7">
    <source>
        <dbReference type="Pfam" id="PF01386"/>
    </source>
</evidence>
<comment type="caution">
    <text evidence="9">The sequence shown here is derived from an EMBL/GenBank/DDBJ whole genome shotgun (WGS) entry which is preliminary data.</text>
</comment>
<evidence type="ECO:0000256" key="5">
    <source>
        <dbReference type="HAMAP-Rule" id="MF_01334"/>
    </source>
</evidence>
<sequence length="235" mass="26307">MISLKAKIRNKFGKQTRSLRKKDIIPAVLYGPEIKNLSLEVDRKEFENVYKQAGGSSLITLAIAKGEDEAKAKAKAKASSPSLEVLDKKFSVLIHQTARDSINGEFLHIDFYHPSSKKKVEAEIALVFEGEAPAVKELGGTLEKELQTVEVKGLAEDLPREIKVNVENLKTFEDRILIQDLETPKGVEILKNPEEIVVHVRPPETVKEELAAEEEKGEEKKVEGEKVEEEKAEKK</sequence>
<dbReference type="GO" id="GO:0022625">
    <property type="term" value="C:cytosolic large ribosomal subunit"/>
    <property type="evidence" value="ECO:0007669"/>
    <property type="project" value="TreeGrafter"/>
</dbReference>
<comment type="subunit">
    <text evidence="5">Part of the 50S ribosomal subunit; part of the 5S rRNA/L5/L18/L25 subcomplex. Contacts the 5S rRNA. Binds to the 5S rRNA independently of L5 and L18.</text>
</comment>
<evidence type="ECO:0000313" key="10">
    <source>
        <dbReference type="Proteomes" id="UP000230882"/>
    </source>
</evidence>
<dbReference type="EMBL" id="PFAU01000035">
    <property type="protein sequence ID" value="PIR91019.1"/>
    <property type="molecule type" value="Genomic_DNA"/>
</dbReference>
<dbReference type="Pfam" id="PF01386">
    <property type="entry name" value="Ribosomal_L25p"/>
    <property type="match status" value="1"/>
</dbReference>